<dbReference type="OrthoDB" id="1645289at2759"/>
<dbReference type="STRING" id="105231.A0A1Y1IUE0"/>
<organism evidence="1 2">
    <name type="scientific">Klebsormidium nitens</name>
    <name type="common">Green alga</name>
    <name type="synonym">Ulothrix nitens</name>
    <dbReference type="NCBI Taxonomy" id="105231"/>
    <lineage>
        <taxon>Eukaryota</taxon>
        <taxon>Viridiplantae</taxon>
        <taxon>Streptophyta</taxon>
        <taxon>Klebsormidiophyceae</taxon>
        <taxon>Klebsormidiales</taxon>
        <taxon>Klebsormidiaceae</taxon>
        <taxon>Klebsormidium</taxon>
    </lineage>
</organism>
<gene>
    <name evidence="1" type="ORF">KFL_013680020</name>
</gene>
<accession>A0A1Y1IUE0</accession>
<dbReference type="OMA" id="VKWILIY"/>
<evidence type="ECO:0000313" key="2">
    <source>
        <dbReference type="Proteomes" id="UP000054558"/>
    </source>
</evidence>
<dbReference type="Proteomes" id="UP000054558">
    <property type="component" value="Unassembled WGS sequence"/>
</dbReference>
<dbReference type="EMBL" id="DF238317">
    <property type="protein sequence ID" value="GAQ93219.1"/>
    <property type="molecule type" value="Genomic_DNA"/>
</dbReference>
<name>A0A1Y1IUE0_KLENI</name>
<protein>
    <recommendedName>
        <fullName evidence="3">Reverse transcriptase Ty1/copia-type domain-containing protein</fullName>
    </recommendedName>
</protein>
<keyword evidence="2" id="KW-1185">Reference proteome</keyword>
<evidence type="ECO:0000313" key="1">
    <source>
        <dbReference type="EMBL" id="GAQ93219.1"/>
    </source>
</evidence>
<dbReference type="PANTHER" id="PTHR11439:SF483">
    <property type="entry name" value="PEPTIDE SYNTHASE GLIP-LIKE, PUTATIVE (AFU_ORTHOLOGUE AFUA_3G12920)-RELATED"/>
    <property type="match status" value="1"/>
</dbReference>
<dbReference type="AlphaFoldDB" id="A0A1Y1IUE0"/>
<proteinExistence type="predicted"/>
<dbReference type="PANTHER" id="PTHR11439">
    <property type="entry name" value="GAG-POL-RELATED RETROTRANSPOSON"/>
    <property type="match status" value="1"/>
</dbReference>
<evidence type="ECO:0008006" key="3">
    <source>
        <dbReference type="Google" id="ProtNLM"/>
    </source>
</evidence>
<sequence>MQQPQGYDQAVSISECVGSLLDLSVCTRPDIAQAVGALARYMAGPTKAHWRAALGGVRYLTGTAEDGVTFGRSEEALIDYCDADYAGDGTRSSPQRSTSS</sequence>
<reference evidence="1 2" key="1">
    <citation type="journal article" date="2014" name="Nat. Commun.">
        <title>Klebsormidium flaccidum genome reveals primary factors for plant terrestrial adaptation.</title>
        <authorList>
            <person name="Hori K."/>
            <person name="Maruyama F."/>
            <person name="Fujisawa T."/>
            <person name="Togashi T."/>
            <person name="Yamamoto N."/>
            <person name="Seo M."/>
            <person name="Sato S."/>
            <person name="Yamada T."/>
            <person name="Mori H."/>
            <person name="Tajima N."/>
            <person name="Moriyama T."/>
            <person name="Ikeuchi M."/>
            <person name="Watanabe M."/>
            <person name="Wada H."/>
            <person name="Kobayashi K."/>
            <person name="Saito M."/>
            <person name="Masuda T."/>
            <person name="Sasaki-Sekimoto Y."/>
            <person name="Mashiguchi K."/>
            <person name="Awai K."/>
            <person name="Shimojima M."/>
            <person name="Masuda S."/>
            <person name="Iwai M."/>
            <person name="Nobusawa T."/>
            <person name="Narise T."/>
            <person name="Kondo S."/>
            <person name="Saito H."/>
            <person name="Sato R."/>
            <person name="Murakawa M."/>
            <person name="Ihara Y."/>
            <person name="Oshima-Yamada Y."/>
            <person name="Ohtaka K."/>
            <person name="Satoh M."/>
            <person name="Sonobe K."/>
            <person name="Ishii M."/>
            <person name="Ohtani R."/>
            <person name="Kanamori-Sato M."/>
            <person name="Honoki R."/>
            <person name="Miyazaki D."/>
            <person name="Mochizuki H."/>
            <person name="Umetsu J."/>
            <person name="Higashi K."/>
            <person name="Shibata D."/>
            <person name="Kamiya Y."/>
            <person name="Sato N."/>
            <person name="Nakamura Y."/>
            <person name="Tabata S."/>
            <person name="Ida S."/>
            <person name="Kurokawa K."/>
            <person name="Ohta H."/>
        </authorList>
    </citation>
    <scope>NUCLEOTIDE SEQUENCE [LARGE SCALE GENOMIC DNA]</scope>
    <source>
        <strain evidence="1 2">NIES-2285</strain>
    </source>
</reference>